<gene>
    <name evidence="5" type="ORF">EKN06_15420</name>
</gene>
<sequence length="313" mass="34264">MRLGYLMIDGFALMSYAPVIEPFRAANRLSGKTLYEWKHYSPAGREAMASNGISFNVDAAITAMEPTDILFVCAGGNPALFRGAGTLQALRRAARFGTIIGGVSGGPFILARAGLLDDVRCTIHWEHEEAFLETFDRPMLERGLFVIDGDRVTCAGGIAGLDLAAVLIGRDQGAELADKVSDWYIQTEQRQAERPQRHSIIQRYRITHPGLEKVLAAMEANVAEPLQRDALAVTAKVSVRQLERLFKRYVGTSIAAHAQTLKLNLAYKLLVETTGSITEISAASGFASQSHFSRSFAKKFGANPSDLRRYGRT</sequence>
<feature type="domain" description="HTH araC/xylS-type" evidence="4">
    <location>
        <begin position="212"/>
        <end position="310"/>
    </location>
</feature>
<dbReference type="PANTHER" id="PTHR43130:SF3">
    <property type="entry name" value="HTH-TYPE TRANSCRIPTIONAL REGULATOR RV1931C"/>
    <property type="match status" value="1"/>
</dbReference>
<evidence type="ECO:0000259" key="4">
    <source>
        <dbReference type="PROSITE" id="PS01124"/>
    </source>
</evidence>
<dbReference type="PANTHER" id="PTHR43130">
    <property type="entry name" value="ARAC-FAMILY TRANSCRIPTIONAL REGULATOR"/>
    <property type="match status" value="1"/>
</dbReference>
<dbReference type="Pfam" id="PF12833">
    <property type="entry name" value="HTH_18"/>
    <property type="match status" value="1"/>
</dbReference>
<protein>
    <submittedName>
        <fullName evidence="5">GlxA family transcriptional regulator</fullName>
    </submittedName>
</protein>
<dbReference type="InterPro" id="IPR020449">
    <property type="entry name" value="Tscrpt_reg_AraC-type_HTH"/>
</dbReference>
<evidence type="ECO:0000256" key="1">
    <source>
        <dbReference type="ARBA" id="ARBA00023015"/>
    </source>
</evidence>
<dbReference type="InterPro" id="IPR029062">
    <property type="entry name" value="Class_I_gatase-like"/>
</dbReference>
<name>A0A437GU07_9SPHN</name>
<dbReference type="InterPro" id="IPR009057">
    <property type="entry name" value="Homeodomain-like_sf"/>
</dbReference>
<dbReference type="SUPFAM" id="SSF52317">
    <property type="entry name" value="Class I glutamine amidotransferase-like"/>
    <property type="match status" value="1"/>
</dbReference>
<keyword evidence="2" id="KW-0238">DNA-binding</keyword>
<dbReference type="Pfam" id="PF01965">
    <property type="entry name" value="DJ-1_PfpI"/>
    <property type="match status" value="1"/>
</dbReference>
<dbReference type="PRINTS" id="PR00032">
    <property type="entry name" value="HTHARAC"/>
</dbReference>
<dbReference type="CDD" id="cd03136">
    <property type="entry name" value="GATase1_AraC_ArgR_like"/>
    <property type="match status" value="1"/>
</dbReference>
<dbReference type="GO" id="GO:0043565">
    <property type="term" value="F:sequence-specific DNA binding"/>
    <property type="evidence" value="ECO:0007669"/>
    <property type="project" value="InterPro"/>
</dbReference>
<dbReference type="PROSITE" id="PS01124">
    <property type="entry name" value="HTH_ARAC_FAMILY_2"/>
    <property type="match status" value="1"/>
</dbReference>
<dbReference type="InterPro" id="IPR052158">
    <property type="entry name" value="INH-QAR"/>
</dbReference>
<dbReference type="InterPro" id="IPR018060">
    <property type="entry name" value="HTH_AraC"/>
</dbReference>
<proteinExistence type="predicted"/>
<dbReference type="Proteomes" id="UP000283003">
    <property type="component" value="Unassembled WGS sequence"/>
</dbReference>
<organism evidence="5 6">
    <name type="scientific">Croceicoccus ponticola</name>
    <dbReference type="NCBI Taxonomy" id="2217664"/>
    <lineage>
        <taxon>Bacteria</taxon>
        <taxon>Pseudomonadati</taxon>
        <taxon>Pseudomonadota</taxon>
        <taxon>Alphaproteobacteria</taxon>
        <taxon>Sphingomonadales</taxon>
        <taxon>Erythrobacteraceae</taxon>
        <taxon>Croceicoccus</taxon>
    </lineage>
</organism>
<accession>A0A437GU07</accession>
<evidence type="ECO:0000256" key="2">
    <source>
        <dbReference type="ARBA" id="ARBA00023125"/>
    </source>
</evidence>
<comment type="caution">
    <text evidence="5">The sequence shown here is derived from an EMBL/GenBank/DDBJ whole genome shotgun (WGS) entry which is preliminary data.</text>
</comment>
<keyword evidence="3" id="KW-0804">Transcription</keyword>
<dbReference type="SUPFAM" id="SSF46689">
    <property type="entry name" value="Homeodomain-like"/>
    <property type="match status" value="2"/>
</dbReference>
<keyword evidence="1" id="KW-0805">Transcription regulation</keyword>
<dbReference type="Gene3D" id="3.40.50.880">
    <property type="match status" value="1"/>
</dbReference>
<dbReference type="InterPro" id="IPR002818">
    <property type="entry name" value="DJ-1/PfpI"/>
</dbReference>
<dbReference type="SMART" id="SM00342">
    <property type="entry name" value="HTH_ARAC"/>
    <property type="match status" value="1"/>
</dbReference>
<evidence type="ECO:0000313" key="5">
    <source>
        <dbReference type="EMBL" id="RVQ64640.1"/>
    </source>
</evidence>
<dbReference type="AlphaFoldDB" id="A0A437GU07"/>
<evidence type="ECO:0000313" key="6">
    <source>
        <dbReference type="Proteomes" id="UP000283003"/>
    </source>
</evidence>
<keyword evidence="6" id="KW-1185">Reference proteome</keyword>
<dbReference type="GO" id="GO:0003700">
    <property type="term" value="F:DNA-binding transcription factor activity"/>
    <property type="evidence" value="ECO:0007669"/>
    <property type="project" value="InterPro"/>
</dbReference>
<reference evidence="5 6" key="1">
    <citation type="submission" date="2018-12" db="EMBL/GenBank/DDBJ databases">
        <title>Croceicoccus ponticola sp. nov., a lipolytic bacterium isolated from seawater.</title>
        <authorList>
            <person name="Yoon J.-H."/>
        </authorList>
    </citation>
    <scope>NUCLEOTIDE SEQUENCE [LARGE SCALE GENOMIC DNA]</scope>
    <source>
        <strain evidence="5 6">GM-16</strain>
    </source>
</reference>
<dbReference type="Gene3D" id="1.10.10.60">
    <property type="entry name" value="Homeodomain-like"/>
    <property type="match status" value="1"/>
</dbReference>
<dbReference type="EMBL" id="RXOL01000013">
    <property type="protein sequence ID" value="RVQ64640.1"/>
    <property type="molecule type" value="Genomic_DNA"/>
</dbReference>
<evidence type="ECO:0000256" key="3">
    <source>
        <dbReference type="ARBA" id="ARBA00023163"/>
    </source>
</evidence>
<dbReference type="OrthoDB" id="186587at2"/>